<organism evidence="2 3">
    <name type="scientific">Parathielavia hyrcaniae</name>
    <dbReference type="NCBI Taxonomy" id="113614"/>
    <lineage>
        <taxon>Eukaryota</taxon>
        <taxon>Fungi</taxon>
        <taxon>Dikarya</taxon>
        <taxon>Ascomycota</taxon>
        <taxon>Pezizomycotina</taxon>
        <taxon>Sordariomycetes</taxon>
        <taxon>Sordariomycetidae</taxon>
        <taxon>Sordariales</taxon>
        <taxon>Chaetomiaceae</taxon>
        <taxon>Parathielavia</taxon>
    </lineage>
</organism>
<accession>A0AAN6SX46</accession>
<sequence length="357" mass="38409">MDRSLAAGCIEWEVSANKEEAVDVVLAQFPAEDTAIAAYPGQDANKSGVKGEAGAVTTNLQGFSCTIKETSATVQVCPVTAEDGTVGAQTPTPDTVSNPVGDVHLDHDVTESPALESTTAPVVPAGSCIPEKAIGTNASCVVDAKDDWEAVEATNLVEEDRPESSARNTTRRIQYSVGQLLSLRHAAVNPRDWFASIPDLPKPTARAPHPLISTPEHAAEDLHTDSQENACKQAEAIPDKAAEAFKHAGARESLLVGAMRELEARADKAAETLKRVKERERSLLQSLKDSEERAAKVAEALRSAEDRERGLAHSLKDSEKRADRLAEALRRAEDREVKFTKALEEHEERAPQNCQGS</sequence>
<protein>
    <submittedName>
        <fullName evidence="2">Uncharacterized protein</fullName>
    </submittedName>
</protein>
<comment type="caution">
    <text evidence="2">The sequence shown here is derived from an EMBL/GenBank/DDBJ whole genome shotgun (WGS) entry which is preliminary data.</text>
</comment>
<evidence type="ECO:0000313" key="3">
    <source>
        <dbReference type="Proteomes" id="UP001305647"/>
    </source>
</evidence>
<dbReference type="Proteomes" id="UP001305647">
    <property type="component" value="Unassembled WGS sequence"/>
</dbReference>
<evidence type="ECO:0000256" key="1">
    <source>
        <dbReference type="SAM" id="MobiDB-lite"/>
    </source>
</evidence>
<dbReference type="AlphaFoldDB" id="A0AAN6SX46"/>
<name>A0AAN6SX46_9PEZI</name>
<gene>
    <name evidence="2" type="ORF">N658DRAFT_511522</name>
</gene>
<reference evidence="2" key="1">
    <citation type="journal article" date="2023" name="Mol. Phylogenet. Evol.">
        <title>Genome-scale phylogeny and comparative genomics of the fungal order Sordariales.</title>
        <authorList>
            <person name="Hensen N."/>
            <person name="Bonometti L."/>
            <person name="Westerberg I."/>
            <person name="Brannstrom I.O."/>
            <person name="Guillou S."/>
            <person name="Cros-Aarteil S."/>
            <person name="Calhoun S."/>
            <person name="Haridas S."/>
            <person name="Kuo A."/>
            <person name="Mondo S."/>
            <person name="Pangilinan J."/>
            <person name="Riley R."/>
            <person name="LaButti K."/>
            <person name="Andreopoulos B."/>
            <person name="Lipzen A."/>
            <person name="Chen C."/>
            <person name="Yan M."/>
            <person name="Daum C."/>
            <person name="Ng V."/>
            <person name="Clum A."/>
            <person name="Steindorff A."/>
            <person name="Ohm R.A."/>
            <person name="Martin F."/>
            <person name="Silar P."/>
            <person name="Natvig D.O."/>
            <person name="Lalanne C."/>
            <person name="Gautier V."/>
            <person name="Ament-Velasquez S.L."/>
            <person name="Kruys A."/>
            <person name="Hutchinson M.I."/>
            <person name="Powell A.J."/>
            <person name="Barry K."/>
            <person name="Miller A.N."/>
            <person name="Grigoriev I.V."/>
            <person name="Debuchy R."/>
            <person name="Gladieux P."/>
            <person name="Hiltunen Thoren M."/>
            <person name="Johannesson H."/>
        </authorList>
    </citation>
    <scope>NUCLEOTIDE SEQUENCE</scope>
    <source>
        <strain evidence="2">CBS 757.83</strain>
    </source>
</reference>
<evidence type="ECO:0000313" key="2">
    <source>
        <dbReference type="EMBL" id="KAK4096072.1"/>
    </source>
</evidence>
<feature type="compositionally biased region" description="Basic and acidic residues" evidence="1">
    <location>
        <begin position="302"/>
        <end position="323"/>
    </location>
</feature>
<dbReference type="EMBL" id="MU863742">
    <property type="protein sequence ID" value="KAK4096072.1"/>
    <property type="molecule type" value="Genomic_DNA"/>
</dbReference>
<feature type="region of interest" description="Disordered" evidence="1">
    <location>
        <begin position="298"/>
        <end position="323"/>
    </location>
</feature>
<keyword evidence="3" id="KW-1185">Reference proteome</keyword>
<reference evidence="2" key="2">
    <citation type="submission" date="2023-05" db="EMBL/GenBank/DDBJ databases">
        <authorList>
            <consortium name="Lawrence Berkeley National Laboratory"/>
            <person name="Steindorff A."/>
            <person name="Hensen N."/>
            <person name="Bonometti L."/>
            <person name="Westerberg I."/>
            <person name="Brannstrom I.O."/>
            <person name="Guillou S."/>
            <person name="Cros-Aarteil S."/>
            <person name="Calhoun S."/>
            <person name="Haridas S."/>
            <person name="Kuo A."/>
            <person name="Mondo S."/>
            <person name="Pangilinan J."/>
            <person name="Riley R."/>
            <person name="Labutti K."/>
            <person name="Andreopoulos B."/>
            <person name="Lipzen A."/>
            <person name="Chen C."/>
            <person name="Yanf M."/>
            <person name="Daum C."/>
            <person name="Ng V."/>
            <person name="Clum A."/>
            <person name="Ohm R."/>
            <person name="Martin F."/>
            <person name="Silar P."/>
            <person name="Natvig D."/>
            <person name="Lalanne C."/>
            <person name="Gautier V."/>
            <person name="Ament-Velasquez S.L."/>
            <person name="Kruys A."/>
            <person name="Hutchinson M.I."/>
            <person name="Powell A.J."/>
            <person name="Barry K."/>
            <person name="Miller A.N."/>
            <person name="Grigoriev I.V."/>
            <person name="Debuchy R."/>
            <person name="Gladieux P."/>
            <person name="Thoren M.H."/>
            <person name="Johannesson H."/>
        </authorList>
    </citation>
    <scope>NUCLEOTIDE SEQUENCE</scope>
    <source>
        <strain evidence="2">CBS 757.83</strain>
    </source>
</reference>
<proteinExistence type="predicted"/>